<dbReference type="EMBL" id="JBGNUJ010000012">
    <property type="protein sequence ID" value="KAL3952472.1"/>
    <property type="molecule type" value="Genomic_DNA"/>
</dbReference>
<proteinExistence type="predicted"/>
<evidence type="ECO:0000313" key="2">
    <source>
        <dbReference type="Proteomes" id="UP001638806"/>
    </source>
</evidence>
<protein>
    <submittedName>
        <fullName evidence="1">Uncharacterized protein</fullName>
    </submittedName>
</protein>
<dbReference type="Proteomes" id="UP001638806">
    <property type="component" value="Unassembled WGS sequence"/>
</dbReference>
<organism evidence="1 2">
    <name type="scientific">Purpureocillium lilacinum</name>
    <name type="common">Paecilomyces lilacinus</name>
    <dbReference type="NCBI Taxonomy" id="33203"/>
    <lineage>
        <taxon>Eukaryota</taxon>
        <taxon>Fungi</taxon>
        <taxon>Dikarya</taxon>
        <taxon>Ascomycota</taxon>
        <taxon>Pezizomycotina</taxon>
        <taxon>Sordariomycetes</taxon>
        <taxon>Hypocreomycetidae</taxon>
        <taxon>Hypocreales</taxon>
        <taxon>Ophiocordycipitaceae</taxon>
        <taxon>Purpureocillium</taxon>
    </lineage>
</organism>
<reference evidence="1" key="1">
    <citation type="submission" date="2024-12" db="EMBL/GenBank/DDBJ databases">
        <title>Comparative genomics and development of molecular markers within Purpureocillium lilacinum and among Purpureocillium species.</title>
        <authorList>
            <person name="Yeh Z.-Y."/>
            <person name="Ni N.-T."/>
            <person name="Lo P.-H."/>
            <person name="Mushyakhwo K."/>
            <person name="Lin C.-F."/>
            <person name="Nai Y.-S."/>
        </authorList>
    </citation>
    <scope>NUCLEOTIDE SEQUENCE</scope>
    <source>
        <strain evidence="1">NCHU-NPUST-175</strain>
    </source>
</reference>
<evidence type="ECO:0000313" key="1">
    <source>
        <dbReference type="EMBL" id="KAL3952472.1"/>
    </source>
</evidence>
<keyword evidence="2" id="KW-1185">Reference proteome</keyword>
<comment type="caution">
    <text evidence="1">The sequence shown here is derived from an EMBL/GenBank/DDBJ whole genome shotgun (WGS) entry which is preliminary data.</text>
</comment>
<gene>
    <name evidence="1" type="ORF">ACCO45_012415</name>
</gene>
<name>A0ACC4D9J4_PURLI</name>
<sequence length="144" mass="15430">MLGASGHVAFGQYRATDDGFETRRGQGKARQGSDARIYDEEFADVPLVGAQAHSGWTTPCRGDVALRARSATAYQIPARHGTWSSATAGSSCRHLQGQLLCAAGTLAPDRRLEEWILSWLADQSIVSARRGLLCSTLGKDKATP</sequence>
<accession>A0ACC4D9J4</accession>